<evidence type="ECO:0000313" key="2">
    <source>
        <dbReference type="Proteomes" id="UP000828251"/>
    </source>
</evidence>
<comment type="caution">
    <text evidence="1">The sequence shown here is derived from an EMBL/GenBank/DDBJ whole genome shotgun (WGS) entry which is preliminary data.</text>
</comment>
<dbReference type="InterPro" id="IPR052929">
    <property type="entry name" value="RNase_H-like_EbsB-rel"/>
</dbReference>
<organism evidence="1 2">
    <name type="scientific">Gossypium stocksii</name>
    <dbReference type="NCBI Taxonomy" id="47602"/>
    <lineage>
        <taxon>Eukaryota</taxon>
        <taxon>Viridiplantae</taxon>
        <taxon>Streptophyta</taxon>
        <taxon>Embryophyta</taxon>
        <taxon>Tracheophyta</taxon>
        <taxon>Spermatophyta</taxon>
        <taxon>Magnoliopsida</taxon>
        <taxon>eudicotyledons</taxon>
        <taxon>Gunneridae</taxon>
        <taxon>Pentapetalae</taxon>
        <taxon>rosids</taxon>
        <taxon>malvids</taxon>
        <taxon>Malvales</taxon>
        <taxon>Malvaceae</taxon>
        <taxon>Malvoideae</taxon>
        <taxon>Gossypium</taxon>
    </lineage>
</organism>
<sequence>MSWVWSDRVLQMGFMEWITWFFEHNSNSSCKVFMSTMWTIWSECNKWVHEGKKRAGLDIANFICQFIRKLEELQRVLLDRKRSLVHWSSLVYPHVKINFDAAFRESKNRLGSGIVIRDNEG</sequence>
<dbReference type="AlphaFoldDB" id="A0A9D3UJV7"/>
<evidence type="ECO:0000313" key="1">
    <source>
        <dbReference type="EMBL" id="KAH1046761.1"/>
    </source>
</evidence>
<dbReference type="EMBL" id="JAIQCV010000011">
    <property type="protein sequence ID" value="KAH1046761.1"/>
    <property type="molecule type" value="Genomic_DNA"/>
</dbReference>
<evidence type="ECO:0008006" key="3">
    <source>
        <dbReference type="Google" id="ProtNLM"/>
    </source>
</evidence>
<accession>A0A9D3UJV7</accession>
<dbReference type="OrthoDB" id="988822at2759"/>
<dbReference type="PANTHER" id="PTHR47074">
    <property type="entry name" value="BNAC02G40300D PROTEIN"/>
    <property type="match status" value="1"/>
</dbReference>
<protein>
    <recommendedName>
        <fullName evidence="3">RNase H type-1 domain-containing protein</fullName>
    </recommendedName>
</protein>
<name>A0A9D3UJV7_9ROSI</name>
<proteinExistence type="predicted"/>
<reference evidence="1 2" key="1">
    <citation type="journal article" date="2021" name="Plant Biotechnol. J.">
        <title>Multi-omics assisted identification of the key and species-specific regulatory components of drought-tolerant mechanisms in Gossypium stocksii.</title>
        <authorList>
            <person name="Yu D."/>
            <person name="Ke L."/>
            <person name="Zhang D."/>
            <person name="Wu Y."/>
            <person name="Sun Y."/>
            <person name="Mei J."/>
            <person name="Sun J."/>
            <person name="Sun Y."/>
        </authorList>
    </citation>
    <scope>NUCLEOTIDE SEQUENCE [LARGE SCALE GENOMIC DNA]</scope>
    <source>
        <strain evidence="2">cv. E1</strain>
        <tissue evidence="1">Leaf</tissue>
    </source>
</reference>
<dbReference type="Proteomes" id="UP000828251">
    <property type="component" value="Unassembled WGS sequence"/>
</dbReference>
<gene>
    <name evidence="1" type="ORF">J1N35_037545</name>
</gene>
<dbReference type="PANTHER" id="PTHR47074:SF61">
    <property type="entry name" value="RNASE H TYPE-1 DOMAIN-CONTAINING PROTEIN"/>
    <property type="match status" value="1"/>
</dbReference>
<keyword evidence="2" id="KW-1185">Reference proteome</keyword>